<evidence type="ECO:0000313" key="2">
    <source>
        <dbReference type="Proteomes" id="UP000717364"/>
    </source>
</evidence>
<organism evidence="1 2">
    <name type="scientific">Leptothoe spongobia TAU-MAC 1115</name>
    <dbReference type="NCBI Taxonomy" id="1967444"/>
    <lineage>
        <taxon>Bacteria</taxon>
        <taxon>Bacillati</taxon>
        <taxon>Cyanobacteriota</taxon>
        <taxon>Cyanophyceae</taxon>
        <taxon>Nodosilineales</taxon>
        <taxon>Cymatolegaceae</taxon>
        <taxon>Leptothoe</taxon>
        <taxon>Leptothoe spongobia</taxon>
    </lineage>
</organism>
<protein>
    <submittedName>
        <fullName evidence="1">Uncharacterized protein</fullName>
    </submittedName>
</protein>
<dbReference type="RefSeq" id="WP_215609197.1">
    <property type="nucleotide sequence ID" value="NZ_JADOES010000021.1"/>
</dbReference>
<keyword evidence="2" id="KW-1185">Reference proteome</keyword>
<dbReference type="Proteomes" id="UP000717364">
    <property type="component" value="Unassembled WGS sequence"/>
</dbReference>
<reference evidence="1" key="2">
    <citation type="journal article" date="2021" name="Mar. Drugs">
        <title>Genome Reduction and Secondary Metabolism of the Marine Sponge-Associated Cyanobacterium Leptothoe.</title>
        <authorList>
            <person name="Konstantinou D."/>
            <person name="Popin R.V."/>
            <person name="Fewer D.P."/>
            <person name="Sivonen K."/>
            <person name="Gkelis S."/>
        </authorList>
    </citation>
    <scope>NUCLEOTIDE SEQUENCE</scope>
    <source>
        <strain evidence="1">TAU-MAC 1115</strain>
    </source>
</reference>
<proteinExistence type="predicted"/>
<dbReference type="AlphaFoldDB" id="A0A947DFK1"/>
<gene>
    <name evidence="1" type="ORF">IXB50_11920</name>
</gene>
<dbReference type="EMBL" id="JADOES010000021">
    <property type="protein sequence ID" value="MBT9316127.1"/>
    <property type="molecule type" value="Genomic_DNA"/>
</dbReference>
<name>A0A947DFK1_9CYAN</name>
<evidence type="ECO:0000313" key="1">
    <source>
        <dbReference type="EMBL" id="MBT9316127.1"/>
    </source>
</evidence>
<reference evidence="1" key="1">
    <citation type="submission" date="2020-11" db="EMBL/GenBank/DDBJ databases">
        <authorList>
            <person name="Konstantinou D."/>
            <person name="Gkelis S."/>
            <person name="Popin R."/>
            <person name="Fewer D."/>
            <person name="Sivonen K."/>
        </authorList>
    </citation>
    <scope>NUCLEOTIDE SEQUENCE</scope>
    <source>
        <strain evidence="1">TAU-MAC 1115</strain>
    </source>
</reference>
<sequence>MMIDPNMQHNQTPQQAKTVEIVSVSDFFEQINWYGKNLADADGLMLESAAYGTVGHFFSTFPWRGSTSTLPSDNVRTDSDSEVFSIEEDDTLTLEDLSALF</sequence>
<accession>A0A947DFK1</accession>
<comment type="caution">
    <text evidence="1">The sequence shown here is derived from an EMBL/GenBank/DDBJ whole genome shotgun (WGS) entry which is preliminary data.</text>
</comment>